<dbReference type="Pfam" id="PF12796">
    <property type="entry name" value="Ank_2"/>
    <property type="match status" value="1"/>
</dbReference>
<organism evidence="4 5">
    <name type="scientific">Cadophora malorum</name>
    <dbReference type="NCBI Taxonomy" id="108018"/>
    <lineage>
        <taxon>Eukaryota</taxon>
        <taxon>Fungi</taxon>
        <taxon>Dikarya</taxon>
        <taxon>Ascomycota</taxon>
        <taxon>Pezizomycotina</taxon>
        <taxon>Leotiomycetes</taxon>
        <taxon>Helotiales</taxon>
        <taxon>Ploettnerulaceae</taxon>
        <taxon>Cadophora</taxon>
    </lineage>
</organism>
<dbReference type="InterPro" id="IPR002110">
    <property type="entry name" value="Ankyrin_rpt"/>
</dbReference>
<dbReference type="PANTHER" id="PTHR24198">
    <property type="entry name" value="ANKYRIN REPEAT AND PROTEIN KINASE DOMAIN-CONTAINING PROTEIN"/>
    <property type="match status" value="1"/>
</dbReference>
<dbReference type="OrthoDB" id="539213at2759"/>
<evidence type="ECO:0008006" key="6">
    <source>
        <dbReference type="Google" id="ProtNLM"/>
    </source>
</evidence>
<dbReference type="SMART" id="SM00248">
    <property type="entry name" value="ANK"/>
    <property type="match status" value="4"/>
</dbReference>
<dbReference type="Gene3D" id="1.25.40.20">
    <property type="entry name" value="Ankyrin repeat-containing domain"/>
    <property type="match status" value="1"/>
</dbReference>
<dbReference type="PROSITE" id="PS50297">
    <property type="entry name" value="ANK_REP_REGION"/>
    <property type="match status" value="1"/>
</dbReference>
<dbReference type="AlphaFoldDB" id="A0A8H7TFB5"/>
<accession>A0A8H7TFB5</accession>
<sequence>MEPVGATASIVTLLALSKEIAGRGQNLIRRYREYPKALGEVRDRVLQLEVQLSLLSNVQKNISEVKVLSSEMGAKLSDTLSNTKVTFESIRNFLVQHSDEGGTRARLRWVRKDEAEVERSVEKLAQHGDSLNVLLSILQIQIATYSVKAVEASDKKLSFIIKHQDNERQAKIIAHSRDLQNKNKMVVQGSNDNVLWDFLLCLPGDMRYLAFLRNYIIKFSAMYRPMKTQNIVPESAEVFEACMSGDALGVKLLLDSGRASPQDITPDGSTALELLLDRGADADVPVGKRQVPPIAWAFGRKHVDIARLLHSRGADTDSSDAYGRTPLTYLFLSHYAKSSHRIVESIEFLSSASLLDVNTRDFYGRTSMHFAAITGQAPHILELLRRNASLSSKTKSLQRSPIFEAVLTDNFTTFEVLADHQPNYFKEKDIQGWTLLHVAASRGCKEIIARLLGDGADIHALTDARATMDVPKRLLGRSIAPLDVARVWGSKRFKAFLEVLKEWDEELRVIWEGFKVIWYPKAMLSTSMSQKRN</sequence>
<proteinExistence type="predicted"/>
<evidence type="ECO:0000256" key="2">
    <source>
        <dbReference type="ARBA" id="ARBA00023043"/>
    </source>
</evidence>
<gene>
    <name evidence="4" type="ORF">IFR04_008746</name>
</gene>
<evidence type="ECO:0000256" key="1">
    <source>
        <dbReference type="ARBA" id="ARBA00022737"/>
    </source>
</evidence>
<evidence type="ECO:0000313" key="4">
    <source>
        <dbReference type="EMBL" id="KAG4418085.1"/>
    </source>
</evidence>
<name>A0A8H7TFB5_9HELO</name>
<keyword evidence="2 3" id="KW-0040">ANK repeat</keyword>
<keyword evidence="5" id="KW-1185">Reference proteome</keyword>
<comment type="caution">
    <text evidence="4">The sequence shown here is derived from an EMBL/GenBank/DDBJ whole genome shotgun (WGS) entry which is preliminary data.</text>
</comment>
<feature type="repeat" description="ANK" evidence="3">
    <location>
        <begin position="363"/>
        <end position="395"/>
    </location>
</feature>
<evidence type="ECO:0000256" key="3">
    <source>
        <dbReference type="PROSITE-ProRule" id="PRU00023"/>
    </source>
</evidence>
<reference evidence="4" key="1">
    <citation type="submission" date="2021-02" db="EMBL/GenBank/DDBJ databases">
        <title>Genome sequence Cadophora malorum strain M34.</title>
        <authorList>
            <person name="Stefanovic E."/>
            <person name="Vu D."/>
            <person name="Scully C."/>
            <person name="Dijksterhuis J."/>
            <person name="Roader J."/>
            <person name="Houbraken J."/>
        </authorList>
    </citation>
    <scope>NUCLEOTIDE SEQUENCE</scope>
    <source>
        <strain evidence="4">M34</strain>
    </source>
</reference>
<evidence type="ECO:0000313" key="5">
    <source>
        <dbReference type="Proteomes" id="UP000664132"/>
    </source>
</evidence>
<dbReference type="PROSITE" id="PS50088">
    <property type="entry name" value="ANK_REPEAT"/>
    <property type="match status" value="2"/>
</dbReference>
<protein>
    <recommendedName>
        <fullName evidence="6">Ankyrin</fullName>
    </recommendedName>
</protein>
<dbReference type="SUPFAM" id="SSF48403">
    <property type="entry name" value="Ankyrin repeat"/>
    <property type="match status" value="1"/>
</dbReference>
<feature type="repeat" description="ANK" evidence="3">
    <location>
        <begin position="431"/>
        <end position="463"/>
    </location>
</feature>
<dbReference type="EMBL" id="JAFJYH010000137">
    <property type="protein sequence ID" value="KAG4418085.1"/>
    <property type="molecule type" value="Genomic_DNA"/>
</dbReference>
<dbReference type="PANTHER" id="PTHR24198:SF165">
    <property type="entry name" value="ANKYRIN REPEAT-CONTAINING PROTEIN-RELATED"/>
    <property type="match status" value="1"/>
</dbReference>
<dbReference type="InterPro" id="IPR036770">
    <property type="entry name" value="Ankyrin_rpt-contain_sf"/>
</dbReference>
<dbReference type="Proteomes" id="UP000664132">
    <property type="component" value="Unassembled WGS sequence"/>
</dbReference>
<keyword evidence="1" id="KW-0677">Repeat</keyword>